<keyword evidence="5 6" id="KW-0804">Transcription</keyword>
<evidence type="ECO:0000256" key="5">
    <source>
        <dbReference type="ARBA" id="ARBA00023163"/>
    </source>
</evidence>
<feature type="domain" description="RNA polymerase sigma factor 70 region 4 type 2" evidence="8">
    <location>
        <begin position="116"/>
        <end position="160"/>
    </location>
</feature>
<sequence length="174" mass="19578">MHTETGGMNALAFEEYAGVIWPSLYRSAYLLTGNHADAEDIAQQTLLNAYRSWSRVIRSDSLDAYLRRVLTNAFLSARRPKKRRLELLTATPPEPDVAQPPHAPEDRLMLWPHVTSLPPRQRAVIVLRYYEGLSEQEIADALGCSRGNVKSTAHHALKTLRAALCSERTDGREN</sequence>
<name>A0ABU2MTJ8_9ACTN</name>
<dbReference type="Gene3D" id="1.10.1740.10">
    <property type="match status" value="1"/>
</dbReference>
<evidence type="ECO:0000259" key="8">
    <source>
        <dbReference type="Pfam" id="PF08281"/>
    </source>
</evidence>
<dbReference type="Gene3D" id="1.10.10.10">
    <property type="entry name" value="Winged helix-like DNA-binding domain superfamily/Winged helix DNA-binding domain"/>
    <property type="match status" value="1"/>
</dbReference>
<evidence type="ECO:0000256" key="2">
    <source>
        <dbReference type="ARBA" id="ARBA00023015"/>
    </source>
</evidence>
<dbReference type="Pfam" id="PF08281">
    <property type="entry name" value="Sigma70_r4_2"/>
    <property type="match status" value="1"/>
</dbReference>
<evidence type="ECO:0000256" key="1">
    <source>
        <dbReference type="ARBA" id="ARBA00010641"/>
    </source>
</evidence>
<dbReference type="PANTHER" id="PTHR43133:SF50">
    <property type="entry name" value="ECF RNA POLYMERASE SIGMA FACTOR SIGM"/>
    <property type="match status" value="1"/>
</dbReference>
<dbReference type="SUPFAM" id="SSF88946">
    <property type="entry name" value="Sigma2 domain of RNA polymerase sigma factors"/>
    <property type="match status" value="1"/>
</dbReference>
<organism evidence="9 10">
    <name type="scientific">Streptomyces litchfieldiae</name>
    <dbReference type="NCBI Taxonomy" id="3075543"/>
    <lineage>
        <taxon>Bacteria</taxon>
        <taxon>Bacillati</taxon>
        <taxon>Actinomycetota</taxon>
        <taxon>Actinomycetes</taxon>
        <taxon>Kitasatosporales</taxon>
        <taxon>Streptomycetaceae</taxon>
        <taxon>Streptomyces</taxon>
    </lineage>
</organism>
<dbReference type="RefSeq" id="WP_311706093.1">
    <property type="nucleotide sequence ID" value="NZ_JAVREL010000012.1"/>
</dbReference>
<dbReference type="Proteomes" id="UP001183246">
    <property type="component" value="Unassembled WGS sequence"/>
</dbReference>
<proteinExistence type="inferred from homology"/>
<dbReference type="InterPro" id="IPR014325">
    <property type="entry name" value="RNA_pol_sigma-E_actinobac"/>
</dbReference>
<evidence type="ECO:0000313" key="9">
    <source>
        <dbReference type="EMBL" id="MDT0344960.1"/>
    </source>
</evidence>
<keyword evidence="3 6" id="KW-0731">Sigma factor</keyword>
<dbReference type="InterPro" id="IPR013325">
    <property type="entry name" value="RNA_pol_sigma_r2"/>
</dbReference>
<feature type="domain" description="RNA polymerase sigma-70 region 2" evidence="7">
    <location>
        <begin position="22"/>
        <end position="83"/>
    </location>
</feature>
<dbReference type="PANTHER" id="PTHR43133">
    <property type="entry name" value="RNA POLYMERASE ECF-TYPE SIGMA FACTO"/>
    <property type="match status" value="1"/>
</dbReference>
<gene>
    <name evidence="9" type="ORF">RM590_20435</name>
</gene>
<reference evidence="10" key="1">
    <citation type="submission" date="2023-07" db="EMBL/GenBank/DDBJ databases">
        <title>30 novel species of actinomycetes from the DSMZ collection.</title>
        <authorList>
            <person name="Nouioui I."/>
        </authorList>
    </citation>
    <scope>NUCLEOTIDE SEQUENCE [LARGE SCALE GENOMIC DNA]</scope>
    <source>
        <strain evidence="10">DSM 44938</strain>
    </source>
</reference>
<dbReference type="InterPro" id="IPR013324">
    <property type="entry name" value="RNA_pol_sigma_r3/r4-like"/>
</dbReference>
<protein>
    <recommendedName>
        <fullName evidence="6">RNA polymerase sigma factor</fullName>
    </recommendedName>
</protein>
<dbReference type="PROSITE" id="PS01063">
    <property type="entry name" value="SIGMA70_ECF"/>
    <property type="match status" value="1"/>
</dbReference>
<dbReference type="InterPro" id="IPR007627">
    <property type="entry name" value="RNA_pol_sigma70_r2"/>
</dbReference>
<comment type="similarity">
    <text evidence="1 6">Belongs to the sigma-70 factor family. ECF subfamily.</text>
</comment>
<evidence type="ECO:0000313" key="10">
    <source>
        <dbReference type="Proteomes" id="UP001183246"/>
    </source>
</evidence>
<dbReference type="CDD" id="cd06171">
    <property type="entry name" value="Sigma70_r4"/>
    <property type="match status" value="1"/>
</dbReference>
<keyword evidence="10" id="KW-1185">Reference proteome</keyword>
<accession>A0ABU2MTJ8</accession>
<dbReference type="SUPFAM" id="SSF88659">
    <property type="entry name" value="Sigma3 and sigma4 domains of RNA polymerase sigma factors"/>
    <property type="match status" value="1"/>
</dbReference>
<dbReference type="Pfam" id="PF04542">
    <property type="entry name" value="Sigma70_r2"/>
    <property type="match status" value="1"/>
</dbReference>
<dbReference type="EMBL" id="JAVREL010000012">
    <property type="protein sequence ID" value="MDT0344960.1"/>
    <property type="molecule type" value="Genomic_DNA"/>
</dbReference>
<keyword evidence="2 6" id="KW-0805">Transcription regulation</keyword>
<comment type="caution">
    <text evidence="9">The sequence shown here is derived from an EMBL/GenBank/DDBJ whole genome shotgun (WGS) entry which is preliminary data.</text>
</comment>
<dbReference type="NCBIfam" id="TIGR02937">
    <property type="entry name" value="sigma70-ECF"/>
    <property type="match status" value="1"/>
</dbReference>
<dbReference type="InterPro" id="IPR036388">
    <property type="entry name" value="WH-like_DNA-bd_sf"/>
</dbReference>
<dbReference type="InterPro" id="IPR039425">
    <property type="entry name" value="RNA_pol_sigma-70-like"/>
</dbReference>
<dbReference type="InterPro" id="IPR014284">
    <property type="entry name" value="RNA_pol_sigma-70_dom"/>
</dbReference>
<evidence type="ECO:0000256" key="4">
    <source>
        <dbReference type="ARBA" id="ARBA00023125"/>
    </source>
</evidence>
<evidence type="ECO:0000256" key="3">
    <source>
        <dbReference type="ARBA" id="ARBA00023082"/>
    </source>
</evidence>
<evidence type="ECO:0000259" key="7">
    <source>
        <dbReference type="Pfam" id="PF04542"/>
    </source>
</evidence>
<dbReference type="InterPro" id="IPR000838">
    <property type="entry name" value="RNA_pol_sigma70_ECF_CS"/>
</dbReference>
<dbReference type="NCBIfam" id="TIGR02983">
    <property type="entry name" value="SigE-fam_strep"/>
    <property type="match status" value="1"/>
</dbReference>
<keyword evidence="4 6" id="KW-0238">DNA-binding</keyword>
<dbReference type="InterPro" id="IPR013249">
    <property type="entry name" value="RNA_pol_sigma70_r4_t2"/>
</dbReference>
<evidence type="ECO:0000256" key="6">
    <source>
        <dbReference type="RuleBase" id="RU000716"/>
    </source>
</evidence>